<evidence type="ECO:0000313" key="2">
    <source>
        <dbReference type="Proteomes" id="UP000251314"/>
    </source>
</evidence>
<evidence type="ECO:0000313" key="1">
    <source>
        <dbReference type="EMBL" id="RAW31389.1"/>
    </source>
</evidence>
<keyword evidence="2" id="KW-1185">Reference proteome</keyword>
<dbReference type="EMBL" id="MJFZ01000324">
    <property type="protein sequence ID" value="RAW31389.1"/>
    <property type="molecule type" value="Genomic_DNA"/>
</dbReference>
<sequence>MAVFEDPSVFQPKQRDSDYDESIQCLTRRFVLLVFCPLGDEEDLGAQSLFDLIADTLSIFNSPWESVLLMIGDNCSVNQVICRKLGALPFIGCASHRFQLAVNDFFVNEETQWLESTR</sequence>
<dbReference type="AlphaFoldDB" id="A0A329S3Y6"/>
<dbReference type="PANTHER" id="PTHR40866:SF1">
    <property type="entry name" value="BED-TYPE DOMAIN-CONTAINING PROTEIN"/>
    <property type="match status" value="1"/>
</dbReference>
<organism evidence="1 2">
    <name type="scientific">Phytophthora cactorum</name>
    <dbReference type="NCBI Taxonomy" id="29920"/>
    <lineage>
        <taxon>Eukaryota</taxon>
        <taxon>Sar</taxon>
        <taxon>Stramenopiles</taxon>
        <taxon>Oomycota</taxon>
        <taxon>Peronosporomycetes</taxon>
        <taxon>Peronosporales</taxon>
        <taxon>Peronosporaceae</taxon>
        <taxon>Phytophthora</taxon>
    </lineage>
</organism>
<accession>A0A329S3Y6</accession>
<protein>
    <submittedName>
        <fullName evidence="1">Uncharacterized protein</fullName>
    </submittedName>
</protein>
<name>A0A329S3Y6_9STRA</name>
<dbReference type="Proteomes" id="UP000251314">
    <property type="component" value="Unassembled WGS sequence"/>
</dbReference>
<dbReference type="VEuPathDB" id="FungiDB:PC110_g12263"/>
<proteinExistence type="predicted"/>
<reference evidence="1 2" key="1">
    <citation type="submission" date="2018-01" db="EMBL/GenBank/DDBJ databases">
        <title>Draft genome of the strawberry crown rot pathogen Phytophthora cactorum.</title>
        <authorList>
            <person name="Armitage A.D."/>
            <person name="Lysoe E."/>
            <person name="Nellist C.F."/>
            <person name="Harrison R.J."/>
            <person name="Brurberg M.B."/>
        </authorList>
    </citation>
    <scope>NUCLEOTIDE SEQUENCE [LARGE SCALE GENOMIC DNA]</scope>
    <source>
        <strain evidence="1 2">10300</strain>
    </source>
</reference>
<comment type="caution">
    <text evidence="1">The sequence shown here is derived from an EMBL/GenBank/DDBJ whole genome shotgun (WGS) entry which is preliminary data.</text>
</comment>
<dbReference type="OrthoDB" id="10337705at2759"/>
<gene>
    <name evidence="1" type="ORF">PC110_g12263</name>
</gene>
<dbReference type="PANTHER" id="PTHR40866">
    <property type="entry name" value="BED-TYPE DOMAIN-CONTAINING PROTEIN"/>
    <property type="match status" value="1"/>
</dbReference>